<dbReference type="VEuPathDB" id="TriTrypDB:TcCLB.466823.20"/>
<dbReference type="AlphaFoldDB" id="A0A2V2UQ11"/>
<feature type="compositionally biased region" description="Basic residues" evidence="1">
    <location>
        <begin position="31"/>
        <end position="43"/>
    </location>
</feature>
<name>A0A2V2UQ11_TRYCR</name>
<reference evidence="2 4" key="1">
    <citation type="journal article" date="2018" name="Microb. Genom.">
        <title>Expanding an expanded genome: long-read sequencing of Trypanosoma cruzi.</title>
        <authorList>
            <person name="Berna L."/>
            <person name="Rodriguez M."/>
            <person name="Chiribao M.L."/>
            <person name="Parodi-Talice A."/>
            <person name="Pita S."/>
            <person name="Rijo G."/>
            <person name="Alvarez-Valin F."/>
            <person name="Robello C."/>
        </authorList>
    </citation>
    <scope>NUCLEOTIDE SEQUENCE [LARGE SCALE GENOMIC DNA]</scope>
    <source>
        <strain evidence="2 4">TCC</strain>
    </source>
</reference>
<dbReference type="GO" id="GO:0004812">
    <property type="term" value="F:aminoacyl-tRNA ligase activity"/>
    <property type="evidence" value="ECO:0007669"/>
    <property type="project" value="UniProtKB-KW"/>
</dbReference>
<keyword evidence="2" id="KW-0436">Ligase</keyword>
<evidence type="ECO:0000313" key="4">
    <source>
        <dbReference type="Proteomes" id="UP000246078"/>
    </source>
</evidence>
<comment type="caution">
    <text evidence="2">The sequence shown here is derived from an EMBL/GenBank/DDBJ whole genome shotgun (WGS) entry which is preliminary data.</text>
</comment>
<accession>A0A2V2UQ11</accession>
<evidence type="ECO:0000313" key="3">
    <source>
        <dbReference type="EMBL" id="PWU93896.1"/>
    </source>
</evidence>
<dbReference type="EMBL" id="PRFC01000564">
    <property type="protein sequence ID" value="PWU86154.1"/>
    <property type="molecule type" value="Genomic_DNA"/>
</dbReference>
<organism evidence="2 4">
    <name type="scientific">Trypanosoma cruzi</name>
    <dbReference type="NCBI Taxonomy" id="5693"/>
    <lineage>
        <taxon>Eukaryota</taxon>
        <taxon>Discoba</taxon>
        <taxon>Euglenozoa</taxon>
        <taxon>Kinetoplastea</taxon>
        <taxon>Metakinetoplastina</taxon>
        <taxon>Trypanosomatida</taxon>
        <taxon>Trypanosomatidae</taxon>
        <taxon>Trypanosoma</taxon>
        <taxon>Schizotrypanum</taxon>
    </lineage>
</organism>
<gene>
    <name evidence="3" type="ORF">C3747_287g112c</name>
    <name evidence="2" type="ORF">C3747_564g19c</name>
</gene>
<dbReference type="VEuPathDB" id="TriTrypDB:TcYC6_0033320"/>
<keyword evidence="2" id="KW-0030">Aminoacyl-tRNA synthetase</keyword>
<evidence type="ECO:0000313" key="2">
    <source>
        <dbReference type="EMBL" id="PWU86154.1"/>
    </source>
</evidence>
<protein>
    <submittedName>
        <fullName evidence="2">Putative tryptophanyl-tRNA synthetase</fullName>
    </submittedName>
</protein>
<sequence>MTASSHYSGRSPLMSPFCSGWRRHATDGRSTRRQQAPHKGRRDRWHCTIFSAAALSSPTGIWNRP</sequence>
<feature type="region of interest" description="Disordered" evidence="1">
    <location>
        <begin position="22"/>
        <end position="43"/>
    </location>
</feature>
<proteinExistence type="predicted"/>
<evidence type="ECO:0000256" key="1">
    <source>
        <dbReference type="SAM" id="MobiDB-lite"/>
    </source>
</evidence>
<dbReference type="VEuPathDB" id="TriTrypDB:C3747_287g112c"/>
<dbReference type="VEuPathDB" id="TriTrypDB:C3747_564g19c"/>
<dbReference type="Proteomes" id="UP000246078">
    <property type="component" value="Unassembled WGS sequence"/>
</dbReference>
<dbReference type="EMBL" id="PRFC01000287">
    <property type="protein sequence ID" value="PWU93896.1"/>
    <property type="molecule type" value="Genomic_DNA"/>
</dbReference>